<keyword evidence="3" id="KW-1185">Reference proteome</keyword>
<name>A0A6G7K705_9LACT</name>
<reference evidence="2 3" key="1">
    <citation type="journal article" date="2017" name="Int. J. Syst. Evol. Microbiol.">
        <title>Jeotgalibaca porci sp. nov. and Jeotgalibaca arthritidis sp. nov., isolated from pigs, and emended description of the genus Jeotgalibaca.</title>
        <authorList>
            <person name="Zamora L."/>
            <person name="Perez-Sancho M."/>
            <person name="Dominguez L."/>
            <person name="Fernandez-Garayzabal J.F."/>
            <person name="Vela A.I."/>
        </authorList>
    </citation>
    <scope>NUCLEOTIDE SEQUENCE [LARGE SCALE GENOMIC DNA]</scope>
    <source>
        <strain evidence="2 3">CECT 9157</strain>
    </source>
</reference>
<keyword evidence="1" id="KW-0732">Signal</keyword>
<gene>
    <name evidence="2" type="ORF">G7057_00150</name>
</gene>
<organism evidence="2 3">
    <name type="scientific">Jeotgalibaca arthritidis</name>
    <dbReference type="NCBI Taxonomy" id="1868794"/>
    <lineage>
        <taxon>Bacteria</taxon>
        <taxon>Bacillati</taxon>
        <taxon>Bacillota</taxon>
        <taxon>Bacilli</taxon>
        <taxon>Lactobacillales</taxon>
        <taxon>Carnobacteriaceae</taxon>
        <taxon>Jeotgalibaca</taxon>
    </lineage>
</organism>
<dbReference type="Proteomes" id="UP000501451">
    <property type="component" value="Chromosome"/>
</dbReference>
<dbReference type="EMBL" id="CP049740">
    <property type="protein sequence ID" value="QII81036.1"/>
    <property type="molecule type" value="Genomic_DNA"/>
</dbReference>
<evidence type="ECO:0000313" key="3">
    <source>
        <dbReference type="Proteomes" id="UP000501451"/>
    </source>
</evidence>
<accession>A0A6G7K705</accession>
<dbReference type="KEGG" id="jar:G7057_00150"/>
<evidence type="ECO:0008006" key="4">
    <source>
        <dbReference type="Google" id="ProtNLM"/>
    </source>
</evidence>
<sequence>MKNKLLVLACISLLAGCGSKGAEEETAQSSQVSFEESVSELSSVESSSDEPVISESNTHIFDLLVDETTFLNEYGYQAWLDYSRITAAYKLDDGTTTGSTSAEIDDMLDGSIEKVETVISENEKIILYRYPDVEGGEYSEVSSFLAELSFYFINDSLVFSSVTPGLYQLYIDQAQPYEVLGNLYTVDELKQTNAQILTIAESMVNGELLRQIMVPGQEVEGQQHTGLNAVYFFVSGTDIIQYAYVPFENVSQDFPTGSILTYNSYINHISNQ</sequence>
<dbReference type="RefSeq" id="WP_166160497.1">
    <property type="nucleotide sequence ID" value="NZ_CP049740.1"/>
</dbReference>
<dbReference type="PROSITE" id="PS51257">
    <property type="entry name" value="PROKAR_LIPOPROTEIN"/>
    <property type="match status" value="1"/>
</dbReference>
<dbReference type="AlphaFoldDB" id="A0A6G7K705"/>
<protein>
    <recommendedName>
        <fullName evidence="4">DUF3298 domain-containing protein</fullName>
    </recommendedName>
</protein>
<evidence type="ECO:0000313" key="2">
    <source>
        <dbReference type="EMBL" id="QII81036.1"/>
    </source>
</evidence>
<evidence type="ECO:0000256" key="1">
    <source>
        <dbReference type="SAM" id="SignalP"/>
    </source>
</evidence>
<feature type="signal peptide" evidence="1">
    <location>
        <begin position="1"/>
        <end position="22"/>
    </location>
</feature>
<feature type="chain" id="PRO_5039270188" description="DUF3298 domain-containing protein" evidence="1">
    <location>
        <begin position="23"/>
        <end position="272"/>
    </location>
</feature>
<proteinExistence type="predicted"/>